<feature type="domain" description="AMP-binding enzyme C-terminal" evidence="2">
    <location>
        <begin position="442"/>
        <end position="517"/>
    </location>
</feature>
<dbReference type="AlphaFoldDB" id="A0A375I1W9"/>
<dbReference type="InterPro" id="IPR045851">
    <property type="entry name" value="AMP-bd_C_sf"/>
</dbReference>
<dbReference type="RefSeq" id="WP_119714852.1">
    <property type="nucleotide sequence ID" value="NZ_OMOH01000002.1"/>
</dbReference>
<name>A0A375I1W9_9ACTN</name>
<sequence length="536" mass="56853">MIGGPWVDQYPPATETVLPPVTDDIVSHLGLETVDPDRIAMRCHGRTLTYGRLIEAHRRVAAGLAGAGLGPGDRVAVIAGTGPEHLIALLAALRLGAIVVEHDTAATSHELAGLFADHGARLAFTDPEVAPRVPGDVRTVVLTGEHRAAPAHPPGSPVWADLSGHAPLGDEAPRPAPQDTALLLYTSGSTGRPKGVPFTHAMIGHAIDQNLNFFRMQGRGDGRHYLTLPLNHVFALVDQLFSALARAVELIAFRRGDIDAVVAAAATRPPRKLGTVPPVLDAIAAGAARAGVRFDDLYVATGGLPLTRRTVDAWLRISDSPPVNGWGMTESCGYGLMPLPDPARVPAGSCGVPLPDLDVRVCDPADPTRELGVGETGELQLRGRLVFGGYWNDPRATAEAFTRDGFLRTGDLVSMDGQGFFFFHGRLKEIISVQGENVSPVEVERVLEAAPGIARAFVYPRETTPGVNILLAAFTAAPGTAADPDAALALCAERLAPYKVPMRLTRVDTLPLSAAGKLRRDVDGQAWTRAHRVRGH</sequence>
<dbReference type="OrthoDB" id="9803968at2"/>
<dbReference type="InterPro" id="IPR050237">
    <property type="entry name" value="ATP-dep_AMP-bd_enzyme"/>
</dbReference>
<reference evidence="4" key="1">
    <citation type="submission" date="2018-02" db="EMBL/GenBank/DDBJ databases">
        <authorList>
            <person name="Hornung B."/>
        </authorList>
    </citation>
    <scope>NUCLEOTIDE SEQUENCE [LARGE SCALE GENOMIC DNA]</scope>
</reference>
<dbReference type="PROSITE" id="PS00455">
    <property type="entry name" value="AMP_BINDING"/>
    <property type="match status" value="1"/>
</dbReference>
<proteinExistence type="predicted"/>
<dbReference type="Pfam" id="PF13193">
    <property type="entry name" value="AMP-binding_C"/>
    <property type="match status" value="1"/>
</dbReference>
<dbReference type="SUPFAM" id="SSF56801">
    <property type="entry name" value="Acetyl-CoA synthetase-like"/>
    <property type="match status" value="1"/>
</dbReference>
<dbReference type="InterPro" id="IPR020845">
    <property type="entry name" value="AMP-binding_CS"/>
</dbReference>
<evidence type="ECO:0000313" key="3">
    <source>
        <dbReference type="EMBL" id="SPF67648.1"/>
    </source>
</evidence>
<dbReference type="InterPro" id="IPR042099">
    <property type="entry name" value="ANL_N_sf"/>
</dbReference>
<dbReference type="InterPro" id="IPR000873">
    <property type="entry name" value="AMP-dep_synth/lig_dom"/>
</dbReference>
<protein>
    <submittedName>
        <fullName evidence="3">AMP-binding enzyme</fullName>
    </submittedName>
</protein>
<dbReference type="Pfam" id="PF00501">
    <property type="entry name" value="AMP-binding"/>
    <property type="match status" value="1"/>
</dbReference>
<organism evidence="3 4">
    <name type="scientific">Propionibacterium ruminifibrarum</name>
    <dbReference type="NCBI Taxonomy" id="1962131"/>
    <lineage>
        <taxon>Bacteria</taxon>
        <taxon>Bacillati</taxon>
        <taxon>Actinomycetota</taxon>
        <taxon>Actinomycetes</taxon>
        <taxon>Propionibacteriales</taxon>
        <taxon>Propionibacteriaceae</taxon>
        <taxon>Propionibacterium</taxon>
    </lineage>
</organism>
<dbReference type="GO" id="GO:0016878">
    <property type="term" value="F:acid-thiol ligase activity"/>
    <property type="evidence" value="ECO:0007669"/>
    <property type="project" value="UniProtKB-ARBA"/>
</dbReference>
<evidence type="ECO:0000313" key="4">
    <source>
        <dbReference type="Proteomes" id="UP000265962"/>
    </source>
</evidence>
<evidence type="ECO:0000259" key="1">
    <source>
        <dbReference type="Pfam" id="PF00501"/>
    </source>
</evidence>
<keyword evidence="4" id="KW-1185">Reference proteome</keyword>
<dbReference type="PANTHER" id="PTHR43767">
    <property type="entry name" value="LONG-CHAIN-FATTY-ACID--COA LIGASE"/>
    <property type="match status" value="1"/>
</dbReference>
<gene>
    <name evidence="3" type="ORF">PROPJV5_0605</name>
</gene>
<dbReference type="Gene3D" id="3.40.50.12780">
    <property type="entry name" value="N-terminal domain of ligase-like"/>
    <property type="match status" value="1"/>
</dbReference>
<dbReference type="Gene3D" id="3.30.300.30">
    <property type="match status" value="1"/>
</dbReference>
<feature type="domain" description="AMP-dependent synthetase/ligase" evidence="1">
    <location>
        <begin position="35"/>
        <end position="391"/>
    </location>
</feature>
<dbReference type="Proteomes" id="UP000265962">
    <property type="component" value="Unassembled WGS sequence"/>
</dbReference>
<evidence type="ECO:0000259" key="2">
    <source>
        <dbReference type="Pfam" id="PF13193"/>
    </source>
</evidence>
<dbReference type="EMBL" id="OMOH01000002">
    <property type="protein sequence ID" value="SPF67648.1"/>
    <property type="molecule type" value="Genomic_DNA"/>
</dbReference>
<dbReference type="PANTHER" id="PTHR43767:SF1">
    <property type="entry name" value="NONRIBOSOMAL PEPTIDE SYNTHASE PES1 (EUROFUNG)-RELATED"/>
    <property type="match status" value="1"/>
</dbReference>
<dbReference type="InterPro" id="IPR025110">
    <property type="entry name" value="AMP-bd_C"/>
</dbReference>
<accession>A0A375I1W9</accession>